<evidence type="ECO:0000313" key="1">
    <source>
        <dbReference type="EMBL" id="KAI4308520.1"/>
    </source>
</evidence>
<keyword evidence="2" id="KW-1185">Reference proteome</keyword>
<organism evidence="1 2">
    <name type="scientific">Bauhinia variegata</name>
    <name type="common">Purple orchid tree</name>
    <name type="synonym">Phanera variegata</name>
    <dbReference type="NCBI Taxonomy" id="167791"/>
    <lineage>
        <taxon>Eukaryota</taxon>
        <taxon>Viridiplantae</taxon>
        <taxon>Streptophyta</taxon>
        <taxon>Embryophyta</taxon>
        <taxon>Tracheophyta</taxon>
        <taxon>Spermatophyta</taxon>
        <taxon>Magnoliopsida</taxon>
        <taxon>eudicotyledons</taxon>
        <taxon>Gunneridae</taxon>
        <taxon>Pentapetalae</taxon>
        <taxon>rosids</taxon>
        <taxon>fabids</taxon>
        <taxon>Fabales</taxon>
        <taxon>Fabaceae</taxon>
        <taxon>Cercidoideae</taxon>
        <taxon>Cercideae</taxon>
        <taxon>Bauhiniinae</taxon>
        <taxon>Bauhinia</taxon>
    </lineage>
</organism>
<gene>
    <name evidence="1" type="ORF">L6164_031583</name>
</gene>
<accession>A0ACB9LG27</accession>
<sequence length="67" mass="7933">MEAQHHFNKGRSENAKGNKEGSENAKRDYIPEKLASDGNEFVQLLWTQRFEHKYVTTVLHKPLHRER</sequence>
<dbReference type="EMBL" id="CM039437">
    <property type="protein sequence ID" value="KAI4308520.1"/>
    <property type="molecule type" value="Genomic_DNA"/>
</dbReference>
<proteinExistence type="predicted"/>
<name>A0ACB9LG27_BAUVA</name>
<evidence type="ECO:0000313" key="2">
    <source>
        <dbReference type="Proteomes" id="UP000828941"/>
    </source>
</evidence>
<protein>
    <submittedName>
        <fullName evidence="1">Uncharacterized protein</fullName>
    </submittedName>
</protein>
<dbReference type="Proteomes" id="UP000828941">
    <property type="component" value="Chromosome 12"/>
</dbReference>
<reference evidence="1 2" key="1">
    <citation type="journal article" date="2022" name="DNA Res.">
        <title>Chromosomal-level genome assembly of the orchid tree Bauhinia variegata (Leguminosae; Cercidoideae) supports the allotetraploid origin hypothesis of Bauhinia.</title>
        <authorList>
            <person name="Zhong Y."/>
            <person name="Chen Y."/>
            <person name="Zheng D."/>
            <person name="Pang J."/>
            <person name="Liu Y."/>
            <person name="Luo S."/>
            <person name="Meng S."/>
            <person name="Qian L."/>
            <person name="Wei D."/>
            <person name="Dai S."/>
            <person name="Zhou R."/>
        </authorList>
    </citation>
    <scope>NUCLEOTIDE SEQUENCE [LARGE SCALE GENOMIC DNA]</scope>
    <source>
        <strain evidence="1">BV-YZ2020</strain>
    </source>
</reference>
<comment type="caution">
    <text evidence="1">The sequence shown here is derived from an EMBL/GenBank/DDBJ whole genome shotgun (WGS) entry which is preliminary data.</text>
</comment>